<proteinExistence type="predicted"/>
<dbReference type="SUPFAM" id="SSF51322">
    <property type="entry name" value="Cyanovirin-N"/>
    <property type="match status" value="1"/>
</dbReference>
<evidence type="ECO:0000259" key="2">
    <source>
        <dbReference type="SMART" id="SM01111"/>
    </source>
</evidence>
<dbReference type="Gene3D" id="2.30.60.10">
    <property type="entry name" value="Cyanovirin-N"/>
    <property type="match status" value="1"/>
</dbReference>
<name>A0AAV9ZMB6_9AGAR</name>
<dbReference type="InterPro" id="IPR036673">
    <property type="entry name" value="Cyanovirin-N_sf"/>
</dbReference>
<feature type="signal peptide" evidence="1">
    <location>
        <begin position="1"/>
        <end position="25"/>
    </location>
</feature>
<comment type="caution">
    <text evidence="3">The sequence shown here is derived from an EMBL/GenBank/DDBJ whole genome shotgun (WGS) entry which is preliminary data.</text>
</comment>
<keyword evidence="1" id="KW-0732">Signal</keyword>
<reference evidence="3 4" key="1">
    <citation type="journal article" date="2024" name="J Genomics">
        <title>Draft genome sequencing and assembly of Favolaschia claudopus CIRM-BRFM 2984 isolated from oak limbs.</title>
        <authorList>
            <person name="Navarro D."/>
            <person name="Drula E."/>
            <person name="Chaduli D."/>
            <person name="Cazenave R."/>
            <person name="Ahrendt S."/>
            <person name="Wang J."/>
            <person name="Lipzen A."/>
            <person name="Daum C."/>
            <person name="Barry K."/>
            <person name="Grigoriev I.V."/>
            <person name="Favel A."/>
            <person name="Rosso M.N."/>
            <person name="Martin F."/>
        </authorList>
    </citation>
    <scope>NUCLEOTIDE SEQUENCE [LARGE SCALE GENOMIC DNA]</scope>
    <source>
        <strain evidence="3 4">CIRM-BRFM 2984</strain>
    </source>
</reference>
<dbReference type="Pfam" id="PF08881">
    <property type="entry name" value="CVNH"/>
    <property type="match status" value="1"/>
</dbReference>
<sequence length="133" mass="13451">MRLAAAFPAVVSTLLAVFAPSNVLAANGFTGTCATWSGSGTTLQATCSAINGTQITSTLNLNNCFTNTQGILGFQVNGNFAGSCTKIAHNAGNNRHGDEAWLSALCSAGNGKQFDTAIATNAYIGNSNGVLAC</sequence>
<evidence type="ECO:0000313" key="4">
    <source>
        <dbReference type="Proteomes" id="UP001362999"/>
    </source>
</evidence>
<dbReference type="AlphaFoldDB" id="A0AAV9ZMB6"/>
<dbReference type="SMART" id="SM01111">
    <property type="entry name" value="CVNH"/>
    <property type="match status" value="1"/>
</dbReference>
<evidence type="ECO:0000313" key="3">
    <source>
        <dbReference type="EMBL" id="KAK6987456.1"/>
    </source>
</evidence>
<dbReference type="Proteomes" id="UP001362999">
    <property type="component" value="Unassembled WGS sequence"/>
</dbReference>
<dbReference type="InterPro" id="IPR011058">
    <property type="entry name" value="Cyanovirin-N"/>
</dbReference>
<protein>
    <submittedName>
        <fullName evidence="3">Cyanovirin-N</fullName>
    </submittedName>
</protein>
<evidence type="ECO:0000256" key="1">
    <source>
        <dbReference type="SAM" id="SignalP"/>
    </source>
</evidence>
<feature type="domain" description="Cyanovirin-N" evidence="2">
    <location>
        <begin position="28"/>
        <end position="133"/>
    </location>
</feature>
<dbReference type="EMBL" id="JAWWNJ010000131">
    <property type="protein sequence ID" value="KAK6987456.1"/>
    <property type="molecule type" value="Genomic_DNA"/>
</dbReference>
<organism evidence="3 4">
    <name type="scientific">Favolaschia claudopus</name>
    <dbReference type="NCBI Taxonomy" id="2862362"/>
    <lineage>
        <taxon>Eukaryota</taxon>
        <taxon>Fungi</taxon>
        <taxon>Dikarya</taxon>
        <taxon>Basidiomycota</taxon>
        <taxon>Agaricomycotina</taxon>
        <taxon>Agaricomycetes</taxon>
        <taxon>Agaricomycetidae</taxon>
        <taxon>Agaricales</taxon>
        <taxon>Marasmiineae</taxon>
        <taxon>Mycenaceae</taxon>
        <taxon>Favolaschia</taxon>
    </lineage>
</organism>
<keyword evidence="4" id="KW-1185">Reference proteome</keyword>
<gene>
    <name evidence="3" type="ORF">R3P38DRAFT_3101293</name>
</gene>
<feature type="chain" id="PRO_5043575410" evidence="1">
    <location>
        <begin position="26"/>
        <end position="133"/>
    </location>
</feature>
<accession>A0AAV9ZMB6</accession>